<keyword evidence="7" id="KW-1185">Reference proteome</keyword>
<dbReference type="InterPro" id="IPR000219">
    <property type="entry name" value="DH_dom"/>
</dbReference>
<name>A0A811JSU4_9BILA</name>
<dbReference type="SUPFAM" id="SSF50729">
    <property type="entry name" value="PH domain-like"/>
    <property type="match status" value="1"/>
</dbReference>
<dbReference type="InterPro" id="IPR011993">
    <property type="entry name" value="PH-like_dom_sf"/>
</dbReference>
<gene>
    <name evidence="6" type="ORF">BOKJ2_LOCUS1091</name>
</gene>
<comment type="caution">
    <text evidence="6">The sequence shown here is derived from an EMBL/GenBank/DDBJ whole genome shotgun (WGS) entry which is preliminary data.</text>
</comment>
<dbReference type="InterPro" id="IPR018159">
    <property type="entry name" value="Spectrin/alpha-actinin"/>
</dbReference>
<dbReference type="Gene3D" id="2.30.29.30">
    <property type="entry name" value="Pleckstrin-homology domain (PH domain)/Phosphotyrosine-binding domain (PTB)"/>
    <property type="match status" value="1"/>
</dbReference>
<dbReference type="Gene3D" id="1.20.900.10">
    <property type="entry name" value="Dbl homology (DH) domain"/>
    <property type="match status" value="1"/>
</dbReference>
<evidence type="ECO:0000313" key="6">
    <source>
        <dbReference type="EMBL" id="CAD5206407.1"/>
    </source>
</evidence>
<evidence type="ECO:0000259" key="5">
    <source>
        <dbReference type="PROSITE" id="PS50010"/>
    </source>
</evidence>
<dbReference type="SMART" id="SM00233">
    <property type="entry name" value="PH"/>
    <property type="match status" value="1"/>
</dbReference>
<feature type="domain" description="PH" evidence="4">
    <location>
        <begin position="1419"/>
        <end position="1524"/>
    </location>
</feature>
<dbReference type="PROSITE" id="PS50010">
    <property type="entry name" value="DH_2"/>
    <property type="match status" value="1"/>
</dbReference>
<feature type="compositionally biased region" description="Polar residues" evidence="3">
    <location>
        <begin position="1590"/>
        <end position="1607"/>
    </location>
</feature>
<evidence type="ECO:0000256" key="1">
    <source>
        <dbReference type="ARBA" id="ARBA00022658"/>
    </source>
</evidence>
<dbReference type="Gene3D" id="3.40.525.10">
    <property type="entry name" value="CRAL-TRIO lipid binding domain"/>
    <property type="match status" value="1"/>
</dbReference>
<sequence length="1629" mass="189304">MSSTDTPVECLTAGYAFLPGTRDIDGRPVIFVPLRNNTVQFKVDSITSVIHFLRQCIGEEYLPKKIVFVADLRNGARSEHVRMFLKVVEESFANLTGLVLILRADKFWDRHKSVVEKGRYTFGIQVIPIDNLTKYIDKKELVKEYGGNLEYNHGEWIRTRRVFDNIFEEINHILSLFNQQCSAIRNFPLTNMRISDADNKIDSLEQYIEETVNKVQKCEMRVNQVDNTLCNNLNPDFRSAINRLHKAVEDLKRQRKEVNSLFNAKRQEAAVMVNISNIEEEIEKVNDFVLKVTIHIKPIWCDIGKDEEHAKKLLVDHLNTMKAVENVEVTYNRLEIQSNKNWSNRAQMSPIRRGTNSNVAVQFKNLQNEWKMLQSVLIDREKILVAAVEFHSKYKMFMVNFEGWNQNVGVDPATVLNAPVNILQSALDEHKRFQEKFETAYVEAFSSANELKNLLDSRRRDSNSVIATEKYVKACIAKLINKQKQLVATFTSRYETISYKYNAKMFFNECDEVINWLDEHGEPFLRRKIGIGRSLEEAKRFEKNHDDFKKISENTYLSTKKLTERSQDLIERGEIDPERARQKTEELTRRMKLFTKKLDSRTSLLYVTCNFFMHYKEIMDYYKILKQRGQVYYFVHESPKVCEESKSRLVDEINKISVAYNHIMSEAVRLKKSLDEQREMFEVNNQETVDFVTDMIERIDACNNEEKNKWPHHRLVLTLATETSYFLAESKDVITDIVDWHKDLTDISNLNETMLEHIANSQRENVNAVKRAVTKLLCKKAELVADIKNHKVNLILPSKEPVINQLDRTAKDLDDASKEVMEIVNQLSKSCVLKAKFHKFNTDKDNILNILCNFRKELINLKCNPENKQETAACKLAHERYKKRLEEINDYFVTFNESANYLKQYIVDSEQNIMWIKGIDTVTSEFARIKQLLDNRIRMIKSADDYHNCFANATPSIDLFEKQLREVLDPVQRKQTCQAELRMNPSQRREACFANKKALTSKKEKFINATNLARKCASDLLAKINTIKDTEFYGYQVPRHILELEEHAKNNKEYIFEREKNLQVLFTSCAELETGCLNAANLNLITAELDEKLSELEKKILNIKVISVDENNIKEYGQILSSCRFDLKKIQKLLKEVNKHSGLFFEQFNSSLHINEFKMAIPAINERYSRVEKSTHAKEVEMRRLSGGDSYQLLVDRNSDGSLEERLTESSECSSTFGSDVNDKLRKPYKELLDSEADYISDLGKCINCYLKSYRLSESTSPVLRQKTYEIFGNIEAIYEFHQQEFLGKLKEYETHPDDVGCCFIHYMDNLKELYTEYCLNKYENDSILETEEAKTMFQSIRECYNLPLSLDILSMLIKPVQRITRYRLLLDQVMRHSKQHTGEMKEALDVVVNIPRVANDRMHLKNFEDYQNHQIGEFILQDAFVVTEPKRVFKKEKELQVFLFESIIVFAKKEELPNRKIRYLYKYKYLTTDINVVEHVGSDGDLRFGLRKGNLPQSEAIILKTNTHENRNLWVRTLRALTLNADLISNNNIMTDNESILSRDLTSSVGRFKLSDVDSKRNSNGSITSSEMPVLMRKSPSLESPEASDVQNCNDPRSTVYSTASSDGDLPPALDHVSMVVPASEILG</sequence>
<dbReference type="Proteomes" id="UP000783686">
    <property type="component" value="Unassembled WGS sequence"/>
</dbReference>
<organism evidence="6 7">
    <name type="scientific">Bursaphelenchus okinawaensis</name>
    <dbReference type="NCBI Taxonomy" id="465554"/>
    <lineage>
        <taxon>Eukaryota</taxon>
        <taxon>Metazoa</taxon>
        <taxon>Ecdysozoa</taxon>
        <taxon>Nematoda</taxon>
        <taxon>Chromadorea</taxon>
        <taxon>Rhabditida</taxon>
        <taxon>Tylenchina</taxon>
        <taxon>Tylenchomorpha</taxon>
        <taxon>Aphelenchoidea</taxon>
        <taxon>Aphelenchoididae</taxon>
        <taxon>Bursaphelenchus</taxon>
    </lineage>
</organism>
<dbReference type="SMART" id="SM00325">
    <property type="entry name" value="RhoGEF"/>
    <property type="match status" value="1"/>
</dbReference>
<feature type="domain" description="DH" evidence="5">
    <location>
        <begin position="1224"/>
        <end position="1402"/>
    </location>
</feature>
<dbReference type="PANTHER" id="PTHR22826">
    <property type="entry name" value="RHO GUANINE EXCHANGE FACTOR-RELATED"/>
    <property type="match status" value="1"/>
</dbReference>
<dbReference type="InterPro" id="IPR001849">
    <property type="entry name" value="PH_domain"/>
</dbReference>
<feature type="region of interest" description="Disordered" evidence="3">
    <location>
        <begin position="1557"/>
        <end position="1612"/>
    </location>
</feature>
<feature type="coiled-coil region" evidence="2">
    <location>
        <begin position="194"/>
        <end position="268"/>
    </location>
</feature>
<accession>A0A811JSU4</accession>
<dbReference type="SUPFAM" id="SSF46966">
    <property type="entry name" value="Spectrin repeat"/>
    <property type="match status" value="1"/>
</dbReference>
<dbReference type="InterPro" id="IPR051336">
    <property type="entry name" value="RhoGEF_Guanine_NuclExch_SF"/>
</dbReference>
<keyword evidence="1" id="KW-0344">Guanine-nucleotide releasing factor</keyword>
<dbReference type="InterPro" id="IPR055251">
    <property type="entry name" value="SOS1_NGEF_PH"/>
</dbReference>
<evidence type="ECO:0000259" key="4">
    <source>
        <dbReference type="PROSITE" id="PS50003"/>
    </source>
</evidence>
<dbReference type="Pfam" id="PF00435">
    <property type="entry name" value="Spectrin"/>
    <property type="match status" value="1"/>
</dbReference>
<dbReference type="GO" id="GO:0019898">
    <property type="term" value="C:extrinsic component of membrane"/>
    <property type="evidence" value="ECO:0007669"/>
    <property type="project" value="TreeGrafter"/>
</dbReference>
<dbReference type="Gene3D" id="1.20.58.60">
    <property type="match status" value="2"/>
</dbReference>
<dbReference type="SUPFAM" id="SSF52087">
    <property type="entry name" value="CRAL/TRIO domain"/>
    <property type="match status" value="1"/>
</dbReference>
<dbReference type="OrthoDB" id="10256089at2759"/>
<dbReference type="InterPro" id="IPR035899">
    <property type="entry name" value="DBL_dom_sf"/>
</dbReference>
<dbReference type="Pfam" id="PF22697">
    <property type="entry name" value="SOS1_NGEF_PH"/>
    <property type="match status" value="1"/>
</dbReference>
<evidence type="ECO:0000256" key="3">
    <source>
        <dbReference type="SAM" id="MobiDB-lite"/>
    </source>
</evidence>
<dbReference type="PROSITE" id="PS50003">
    <property type="entry name" value="PH_DOMAIN"/>
    <property type="match status" value="1"/>
</dbReference>
<protein>
    <recommendedName>
        <fullName evidence="8">DH domain-containing protein</fullName>
    </recommendedName>
</protein>
<proteinExistence type="predicted"/>
<dbReference type="SMART" id="SM00150">
    <property type="entry name" value="SPEC"/>
    <property type="match status" value="1"/>
</dbReference>
<dbReference type="EMBL" id="CAJFDH010000001">
    <property type="protein sequence ID" value="CAD5206407.1"/>
    <property type="molecule type" value="Genomic_DNA"/>
</dbReference>
<dbReference type="InterPro" id="IPR036865">
    <property type="entry name" value="CRAL-TRIO_dom_sf"/>
</dbReference>
<evidence type="ECO:0000313" key="7">
    <source>
        <dbReference type="Proteomes" id="UP000614601"/>
    </source>
</evidence>
<evidence type="ECO:0008006" key="8">
    <source>
        <dbReference type="Google" id="ProtNLM"/>
    </source>
</evidence>
<dbReference type="EMBL" id="CAJFCW020000001">
    <property type="protein sequence ID" value="CAG9081648.1"/>
    <property type="molecule type" value="Genomic_DNA"/>
</dbReference>
<dbReference type="Proteomes" id="UP000614601">
    <property type="component" value="Unassembled WGS sequence"/>
</dbReference>
<dbReference type="CDD" id="cd00160">
    <property type="entry name" value="RhoGEF"/>
    <property type="match status" value="1"/>
</dbReference>
<dbReference type="Pfam" id="PF00621">
    <property type="entry name" value="RhoGEF"/>
    <property type="match status" value="1"/>
</dbReference>
<dbReference type="GO" id="GO:0005085">
    <property type="term" value="F:guanyl-nucleotide exchange factor activity"/>
    <property type="evidence" value="ECO:0007669"/>
    <property type="project" value="UniProtKB-KW"/>
</dbReference>
<keyword evidence="2" id="KW-0175">Coiled coil</keyword>
<feature type="compositionally biased region" description="Polar residues" evidence="3">
    <location>
        <begin position="1563"/>
        <end position="1572"/>
    </location>
</feature>
<dbReference type="PANTHER" id="PTHR22826:SF106">
    <property type="entry name" value="TRIO, ISOFORM A"/>
    <property type="match status" value="1"/>
</dbReference>
<dbReference type="GO" id="GO:0005737">
    <property type="term" value="C:cytoplasm"/>
    <property type="evidence" value="ECO:0007669"/>
    <property type="project" value="TreeGrafter"/>
</dbReference>
<reference evidence="6" key="1">
    <citation type="submission" date="2020-09" db="EMBL/GenBank/DDBJ databases">
        <authorList>
            <person name="Kikuchi T."/>
        </authorList>
    </citation>
    <scope>NUCLEOTIDE SEQUENCE</scope>
    <source>
        <strain evidence="6">SH1</strain>
    </source>
</reference>
<dbReference type="SUPFAM" id="SSF48065">
    <property type="entry name" value="DBL homology domain (DH-domain)"/>
    <property type="match status" value="1"/>
</dbReference>
<dbReference type="InterPro" id="IPR002017">
    <property type="entry name" value="Spectrin_repeat"/>
</dbReference>
<evidence type="ECO:0000256" key="2">
    <source>
        <dbReference type="SAM" id="Coils"/>
    </source>
</evidence>